<evidence type="ECO:0000256" key="1">
    <source>
        <dbReference type="ARBA" id="ARBA00004245"/>
    </source>
</evidence>
<evidence type="ECO:0000256" key="2">
    <source>
        <dbReference type="ARBA" id="ARBA00011375"/>
    </source>
</evidence>
<dbReference type="Pfam" id="PF21033">
    <property type="entry name" value="RMD1-3"/>
    <property type="match status" value="1"/>
</dbReference>
<name>A0ABQ9EC73_TEGGR</name>
<protein>
    <recommendedName>
        <fullName evidence="7">Regulator of microtubule dynamics protein 1</fullName>
    </recommendedName>
    <alternativeName>
        <fullName evidence="8">Protein FAM82B</fullName>
    </alternativeName>
</protein>
<dbReference type="EMBL" id="JARBDR010000917">
    <property type="protein sequence ID" value="KAJ8302917.1"/>
    <property type="molecule type" value="Genomic_DNA"/>
</dbReference>
<evidence type="ECO:0000256" key="3">
    <source>
        <dbReference type="ARBA" id="ARBA00022490"/>
    </source>
</evidence>
<evidence type="ECO:0000256" key="7">
    <source>
        <dbReference type="ARBA" id="ARBA00039966"/>
    </source>
</evidence>
<keyword evidence="6" id="KW-0206">Cytoskeleton</keyword>
<keyword evidence="4" id="KW-0677">Repeat</keyword>
<gene>
    <name evidence="9" type="ORF">KUTeg_019313</name>
</gene>
<evidence type="ECO:0000313" key="10">
    <source>
        <dbReference type="Proteomes" id="UP001217089"/>
    </source>
</evidence>
<evidence type="ECO:0000313" key="9">
    <source>
        <dbReference type="EMBL" id="KAJ8302917.1"/>
    </source>
</evidence>
<comment type="subunit">
    <text evidence="2">Interacts with microtubules.</text>
</comment>
<evidence type="ECO:0000256" key="8">
    <source>
        <dbReference type="ARBA" id="ARBA00041958"/>
    </source>
</evidence>
<dbReference type="PANTHER" id="PTHR16056:SF16">
    <property type="entry name" value="REGULATOR OF MICROTUBULE DYNAMICS PROTEIN 1"/>
    <property type="match status" value="1"/>
</dbReference>
<dbReference type="InterPro" id="IPR011990">
    <property type="entry name" value="TPR-like_helical_dom_sf"/>
</dbReference>
<dbReference type="InterPro" id="IPR049039">
    <property type="entry name" value="RMD1-3_a_helical_rpt"/>
</dbReference>
<proteinExistence type="predicted"/>
<reference evidence="9 10" key="1">
    <citation type="submission" date="2022-12" db="EMBL/GenBank/DDBJ databases">
        <title>Chromosome-level genome of Tegillarca granosa.</title>
        <authorList>
            <person name="Kim J."/>
        </authorList>
    </citation>
    <scope>NUCLEOTIDE SEQUENCE [LARGE SCALE GENOMIC DNA]</scope>
    <source>
        <strain evidence="9">Teg-2019</strain>
        <tissue evidence="9">Adductor muscle</tissue>
    </source>
</reference>
<dbReference type="SUPFAM" id="SSF48452">
    <property type="entry name" value="TPR-like"/>
    <property type="match status" value="1"/>
</dbReference>
<comment type="subcellular location">
    <subcellularLocation>
        <location evidence="1">Cytoplasm</location>
        <location evidence="1">Cytoskeleton</location>
    </subcellularLocation>
</comment>
<dbReference type="Proteomes" id="UP001217089">
    <property type="component" value="Unassembled WGS sequence"/>
</dbReference>
<comment type="caution">
    <text evidence="9">The sequence shown here is derived from an EMBL/GenBank/DDBJ whole genome shotgun (WGS) entry which is preliminary data.</text>
</comment>
<accession>A0ABQ9EC73</accession>
<evidence type="ECO:0000256" key="5">
    <source>
        <dbReference type="ARBA" id="ARBA00022803"/>
    </source>
</evidence>
<organism evidence="9 10">
    <name type="scientific">Tegillarca granosa</name>
    <name type="common">Malaysian cockle</name>
    <name type="synonym">Anadara granosa</name>
    <dbReference type="NCBI Taxonomy" id="220873"/>
    <lineage>
        <taxon>Eukaryota</taxon>
        <taxon>Metazoa</taxon>
        <taxon>Spiralia</taxon>
        <taxon>Lophotrochozoa</taxon>
        <taxon>Mollusca</taxon>
        <taxon>Bivalvia</taxon>
        <taxon>Autobranchia</taxon>
        <taxon>Pteriomorphia</taxon>
        <taxon>Arcoida</taxon>
        <taxon>Arcoidea</taxon>
        <taxon>Arcidae</taxon>
        <taxon>Tegillarca</taxon>
    </lineage>
</organism>
<keyword evidence="10" id="KW-1185">Reference proteome</keyword>
<keyword evidence="5" id="KW-0802">TPR repeat</keyword>
<dbReference type="Gene3D" id="1.25.40.10">
    <property type="entry name" value="Tetratricopeptide repeat domain"/>
    <property type="match status" value="1"/>
</dbReference>
<evidence type="ECO:0000256" key="6">
    <source>
        <dbReference type="ARBA" id="ARBA00023212"/>
    </source>
</evidence>
<sequence length="135" mass="15762">MADKFDKIVETADKLYSEFEVTKLYDYLYQFKDCENDEILWRLARTATDKGKASGKADVKKACIYEAYGYVQQALKINKNNYACHKWYAILLDYTGEYEGTKKRISNAYLVKEHFLKAIELNPKDATSIHSLGYW</sequence>
<evidence type="ECO:0000256" key="4">
    <source>
        <dbReference type="ARBA" id="ARBA00022737"/>
    </source>
</evidence>
<dbReference type="PANTHER" id="PTHR16056">
    <property type="entry name" value="REGULATOR OF MICROTUBULE DYNAMICS PROTEIN"/>
    <property type="match status" value="1"/>
</dbReference>
<keyword evidence="3" id="KW-0963">Cytoplasm</keyword>